<reference evidence="2 3" key="1">
    <citation type="submission" date="2019-02" db="EMBL/GenBank/DDBJ databases">
        <title>Deep-cultivation of Planctomycetes and their phenomic and genomic characterization uncovers novel biology.</title>
        <authorList>
            <person name="Wiegand S."/>
            <person name="Jogler M."/>
            <person name="Boedeker C."/>
            <person name="Pinto D."/>
            <person name="Vollmers J."/>
            <person name="Rivas-Marin E."/>
            <person name="Kohn T."/>
            <person name="Peeters S.H."/>
            <person name="Heuer A."/>
            <person name="Rast P."/>
            <person name="Oberbeckmann S."/>
            <person name="Bunk B."/>
            <person name="Jeske O."/>
            <person name="Meyerdierks A."/>
            <person name="Storesund J.E."/>
            <person name="Kallscheuer N."/>
            <person name="Luecker S."/>
            <person name="Lage O.M."/>
            <person name="Pohl T."/>
            <person name="Merkel B.J."/>
            <person name="Hornburger P."/>
            <person name="Mueller R.-W."/>
            <person name="Bruemmer F."/>
            <person name="Labrenz M."/>
            <person name="Spormann A.M."/>
            <person name="Op den Camp H."/>
            <person name="Overmann J."/>
            <person name="Amann R."/>
            <person name="Jetten M.S.M."/>
            <person name="Mascher T."/>
            <person name="Medema M.H."/>
            <person name="Devos D.P."/>
            <person name="Kaster A.-K."/>
            <person name="Ovreas L."/>
            <person name="Rohde M."/>
            <person name="Galperin M.Y."/>
            <person name="Jogler C."/>
        </authorList>
    </citation>
    <scope>NUCLEOTIDE SEQUENCE [LARGE SCALE GENOMIC DNA]</scope>
    <source>
        <strain evidence="2 3">HG15A2</strain>
    </source>
</reference>
<organism evidence="2 3">
    <name type="scientific">Adhaeretor mobilis</name>
    <dbReference type="NCBI Taxonomy" id="1930276"/>
    <lineage>
        <taxon>Bacteria</taxon>
        <taxon>Pseudomonadati</taxon>
        <taxon>Planctomycetota</taxon>
        <taxon>Planctomycetia</taxon>
        <taxon>Pirellulales</taxon>
        <taxon>Lacipirellulaceae</taxon>
        <taxon>Adhaeretor</taxon>
    </lineage>
</organism>
<protein>
    <submittedName>
        <fullName evidence="2">Uncharacterized protein</fullName>
    </submittedName>
</protein>
<evidence type="ECO:0000313" key="2">
    <source>
        <dbReference type="EMBL" id="QDT01463.1"/>
    </source>
</evidence>
<dbReference type="PROSITE" id="PS51257">
    <property type="entry name" value="PROKAR_LIPOPROTEIN"/>
    <property type="match status" value="1"/>
</dbReference>
<evidence type="ECO:0000256" key="1">
    <source>
        <dbReference type="SAM" id="SignalP"/>
    </source>
</evidence>
<keyword evidence="3" id="KW-1185">Reference proteome</keyword>
<sequence precursor="true">MATPRIHRSLITLLTYVPLALAALVLSTAGVACAQGDSLGTVPNFAPGVLTTIPPSVEPSDAIAIHNLIEIRADESLQWKPDSTAVSRTLYEMAADVPFIHDVWCLELTFKPLRMISIEVPTDDGAVQRKLIWYMVYRVRNTGAGLVPTVQPDGEFVTKSEGIENVRFLPSFVLSTQDRDETGQRIRKAYLDRVIPAALETIRRREFSTGKLLTSAQMAQQKLPVEEGREARGLWGVAMWEDVDPSIDFFSVYVRGLSNAYRWDDPPGAFEVGDAPATGREFTHKVLQLNFWRPGDEYEENEREIRFGVPRGKANLYDGAGEGVAHRWLFR</sequence>
<keyword evidence="1" id="KW-0732">Signal</keyword>
<name>A0A517N2V4_9BACT</name>
<feature type="chain" id="PRO_5021762434" evidence="1">
    <location>
        <begin position="35"/>
        <end position="331"/>
    </location>
</feature>
<dbReference type="RefSeq" id="WP_145063649.1">
    <property type="nucleotide sequence ID" value="NZ_CP036263.1"/>
</dbReference>
<accession>A0A517N2V4</accession>
<dbReference type="OrthoDB" id="271268at2"/>
<evidence type="ECO:0000313" key="3">
    <source>
        <dbReference type="Proteomes" id="UP000319852"/>
    </source>
</evidence>
<feature type="signal peptide" evidence="1">
    <location>
        <begin position="1"/>
        <end position="34"/>
    </location>
</feature>
<proteinExistence type="predicted"/>
<gene>
    <name evidence="2" type="ORF">HG15A2_48050</name>
</gene>
<dbReference type="AlphaFoldDB" id="A0A517N2V4"/>
<dbReference type="Proteomes" id="UP000319852">
    <property type="component" value="Chromosome"/>
</dbReference>
<dbReference type="KEGG" id="amob:HG15A2_48050"/>
<dbReference type="EMBL" id="CP036263">
    <property type="protein sequence ID" value="QDT01463.1"/>
    <property type="molecule type" value="Genomic_DNA"/>
</dbReference>